<dbReference type="AlphaFoldDB" id="A0A4P9XGG8"/>
<sequence length="160" mass="18417">RRFLSFIPSRYDHVSSLRYATDCIIAKLEQLMLPVERRTAQTNITVLLRYQRALKELQMALDSEEDRTSAETLCATQLLGVFEVRFIYPPLQVNIADFWIRHVIGASRLIEARGAQRFETEFERSLLVAHMGPTVMAAFLDNSPCFLAGEQWQHVMRSAV</sequence>
<name>A0A4P9XGG8_9FUNG</name>
<dbReference type="STRING" id="78915.A0A4P9XGG8"/>
<accession>A0A4P9XGG8</accession>
<dbReference type="PANTHER" id="PTHR38111:SF6">
    <property type="entry name" value="FINGER DOMAIN PROTEIN, PUTATIVE (AFU_ORTHOLOGUE AFUA_8G01940)-RELATED"/>
    <property type="match status" value="1"/>
</dbReference>
<feature type="non-terminal residue" evidence="1">
    <location>
        <position position="160"/>
    </location>
</feature>
<dbReference type="InterPro" id="IPR053178">
    <property type="entry name" value="Osmoadaptation_assoc"/>
</dbReference>
<keyword evidence="2" id="KW-1185">Reference proteome</keyword>
<dbReference type="EMBL" id="KZ993490">
    <property type="protein sequence ID" value="RKP04735.1"/>
    <property type="molecule type" value="Genomic_DNA"/>
</dbReference>
<protein>
    <submittedName>
        <fullName evidence="1">Uncharacterized protein</fullName>
    </submittedName>
</protein>
<gene>
    <name evidence="1" type="ORF">THASP1DRAFT_5879</name>
</gene>
<dbReference type="PANTHER" id="PTHR38111">
    <property type="entry name" value="ZN(2)-C6 FUNGAL-TYPE DOMAIN-CONTAINING PROTEIN-RELATED"/>
    <property type="match status" value="1"/>
</dbReference>
<dbReference type="Proteomes" id="UP000271241">
    <property type="component" value="Unassembled WGS sequence"/>
</dbReference>
<proteinExistence type="predicted"/>
<dbReference type="OrthoDB" id="3525185at2759"/>
<evidence type="ECO:0000313" key="2">
    <source>
        <dbReference type="Proteomes" id="UP000271241"/>
    </source>
</evidence>
<reference evidence="2" key="1">
    <citation type="journal article" date="2018" name="Nat. Microbiol.">
        <title>Leveraging single-cell genomics to expand the fungal tree of life.</title>
        <authorList>
            <person name="Ahrendt S.R."/>
            <person name="Quandt C.A."/>
            <person name="Ciobanu D."/>
            <person name="Clum A."/>
            <person name="Salamov A."/>
            <person name="Andreopoulos B."/>
            <person name="Cheng J.F."/>
            <person name="Woyke T."/>
            <person name="Pelin A."/>
            <person name="Henrissat B."/>
            <person name="Reynolds N.K."/>
            <person name="Benny G.L."/>
            <person name="Smith M.E."/>
            <person name="James T.Y."/>
            <person name="Grigoriev I.V."/>
        </authorList>
    </citation>
    <scope>NUCLEOTIDE SEQUENCE [LARGE SCALE GENOMIC DNA]</scope>
    <source>
        <strain evidence="2">RSA 1356</strain>
    </source>
</reference>
<evidence type="ECO:0000313" key="1">
    <source>
        <dbReference type="EMBL" id="RKP04735.1"/>
    </source>
</evidence>
<organism evidence="1 2">
    <name type="scientific">Thamnocephalis sphaerospora</name>
    <dbReference type="NCBI Taxonomy" id="78915"/>
    <lineage>
        <taxon>Eukaryota</taxon>
        <taxon>Fungi</taxon>
        <taxon>Fungi incertae sedis</taxon>
        <taxon>Zoopagomycota</taxon>
        <taxon>Zoopagomycotina</taxon>
        <taxon>Zoopagomycetes</taxon>
        <taxon>Zoopagales</taxon>
        <taxon>Sigmoideomycetaceae</taxon>
        <taxon>Thamnocephalis</taxon>
    </lineage>
</organism>
<feature type="non-terminal residue" evidence="1">
    <location>
        <position position="1"/>
    </location>
</feature>